<name>A0A543HWI3_9MICO</name>
<evidence type="ECO:0000313" key="5">
    <source>
        <dbReference type="EMBL" id="TQM62656.1"/>
    </source>
</evidence>
<keyword evidence="2" id="KW-0012">Acyltransferase</keyword>
<dbReference type="GO" id="GO:0004315">
    <property type="term" value="F:3-oxoacyl-[acyl-carrier-protein] synthase activity"/>
    <property type="evidence" value="ECO:0007669"/>
    <property type="project" value="InterPro"/>
</dbReference>
<dbReference type="PANTHER" id="PTHR34069:SF2">
    <property type="entry name" value="BETA-KETOACYL-[ACYL-CARRIER-PROTEIN] SYNTHASE III"/>
    <property type="match status" value="1"/>
</dbReference>
<dbReference type="Pfam" id="PF08541">
    <property type="entry name" value="ACP_syn_III_C"/>
    <property type="match status" value="1"/>
</dbReference>
<dbReference type="GO" id="GO:0044550">
    <property type="term" value="P:secondary metabolite biosynthetic process"/>
    <property type="evidence" value="ECO:0007669"/>
    <property type="project" value="TreeGrafter"/>
</dbReference>
<gene>
    <name evidence="5" type="ORF">FBY41_2694</name>
</gene>
<dbReference type="InterPro" id="IPR016039">
    <property type="entry name" value="Thiolase-like"/>
</dbReference>
<keyword evidence="6" id="KW-1185">Reference proteome</keyword>
<dbReference type="Proteomes" id="UP000316747">
    <property type="component" value="Unassembled WGS sequence"/>
</dbReference>
<keyword evidence="1" id="KW-0808">Transferase</keyword>
<dbReference type="EMBL" id="VFPM01000002">
    <property type="protein sequence ID" value="TQM62656.1"/>
    <property type="molecule type" value="Genomic_DNA"/>
</dbReference>
<dbReference type="GO" id="GO:0006633">
    <property type="term" value="P:fatty acid biosynthetic process"/>
    <property type="evidence" value="ECO:0007669"/>
    <property type="project" value="InterPro"/>
</dbReference>
<dbReference type="SUPFAM" id="SSF53901">
    <property type="entry name" value="Thiolase-like"/>
    <property type="match status" value="1"/>
</dbReference>
<sequence>MSHQRIASRVTGVSAHVAEHAMTVEQVEARVVASSGGFTPPTGVLGRLTGVRRIHHAGAGTQASDLAATAGRRTLDRLGLEPADVDLLVFASASQDLVEPATSHIVADLLGARCPVMDVKNACNSWLNGVQVAEALIGTGGYQRVLVVTGEMPSRAARWSVRDAAQFVESVPGYTMSDAGAAGLVERAEPGARGEILHRWFGAESRHWSVGQLPAGGTRHPRDLDKTYFVMDGTRLRQAFDSVDVEEIHRALKADGLGVEDFAAVAVHQVAMPYLDVFADRLGLRRDLVVESLPDHGNCASATLPLQWQQIEQRDLARPGEPVLLVGLAGGISVGTMAVRW</sequence>
<comment type="caution">
    <text evidence="5">The sequence shown here is derived from an EMBL/GenBank/DDBJ whole genome shotgun (WGS) entry which is preliminary data.</text>
</comment>
<dbReference type="InterPro" id="IPR013751">
    <property type="entry name" value="ACP_syn_III_N"/>
</dbReference>
<dbReference type="AlphaFoldDB" id="A0A543HWI3"/>
<evidence type="ECO:0000256" key="2">
    <source>
        <dbReference type="ARBA" id="ARBA00023315"/>
    </source>
</evidence>
<protein>
    <submittedName>
        <fullName evidence="5">3-oxoacyl-[acyl-carrier-protein] synthase-3</fullName>
    </submittedName>
</protein>
<organism evidence="5 6">
    <name type="scientific">Humibacillus xanthopallidus</name>
    <dbReference type="NCBI Taxonomy" id="412689"/>
    <lineage>
        <taxon>Bacteria</taxon>
        <taxon>Bacillati</taxon>
        <taxon>Actinomycetota</taxon>
        <taxon>Actinomycetes</taxon>
        <taxon>Micrococcales</taxon>
        <taxon>Intrasporangiaceae</taxon>
        <taxon>Humibacillus</taxon>
    </lineage>
</organism>
<dbReference type="PANTHER" id="PTHR34069">
    <property type="entry name" value="3-OXOACYL-[ACYL-CARRIER-PROTEIN] SYNTHASE 3"/>
    <property type="match status" value="1"/>
</dbReference>
<accession>A0A543HWI3</accession>
<proteinExistence type="predicted"/>
<dbReference type="RefSeq" id="WP_260439755.1">
    <property type="nucleotide sequence ID" value="NZ_VFPM01000002.1"/>
</dbReference>
<evidence type="ECO:0000256" key="1">
    <source>
        <dbReference type="ARBA" id="ARBA00022679"/>
    </source>
</evidence>
<evidence type="ECO:0000313" key="6">
    <source>
        <dbReference type="Proteomes" id="UP000316747"/>
    </source>
</evidence>
<feature type="domain" description="Beta-ketoacyl-[acyl-carrier-protein] synthase III N-terminal" evidence="4">
    <location>
        <begin position="117"/>
        <end position="191"/>
    </location>
</feature>
<dbReference type="Pfam" id="PF08545">
    <property type="entry name" value="ACP_syn_III"/>
    <property type="match status" value="1"/>
</dbReference>
<feature type="domain" description="Beta-ketoacyl-[acyl-carrier-protein] synthase III C-terminal" evidence="3">
    <location>
        <begin position="252"/>
        <end position="341"/>
    </location>
</feature>
<reference evidence="5 6" key="1">
    <citation type="submission" date="2019-06" db="EMBL/GenBank/DDBJ databases">
        <title>Genome sequencing of plant associated microbes to promote plant fitness in Sorghum bicolor and Oryza sativa.</title>
        <authorList>
            <person name="Coleman-Derr D."/>
        </authorList>
    </citation>
    <scope>NUCLEOTIDE SEQUENCE [LARGE SCALE GENOMIC DNA]</scope>
    <source>
        <strain evidence="5 6">KV-663</strain>
    </source>
</reference>
<evidence type="ECO:0000259" key="4">
    <source>
        <dbReference type="Pfam" id="PF08545"/>
    </source>
</evidence>
<dbReference type="Gene3D" id="3.40.47.10">
    <property type="match status" value="2"/>
</dbReference>
<dbReference type="InterPro" id="IPR013747">
    <property type="entry name" value="ACP_syn_III_C"/>
</dbReference>
<evidence type="ECO:0000259" key="3">
    <source>
        <dbReference type="Pfam" id="PF08541"/>
    </source>
</evidence>